<organism evidence="1 2">
    <name type="scientific">Thelohanellus kitauei</name>
    <name type="common">Myxosporean</name>
    <dbReference type="NCBI Taxonomy" id="669202"/>
    <lineage>
        <taxon>Eukaryota</taxon>
        <taxon>Metazoa</taxon>
        <taxon>Cnidaria</taxon>
        <taxon>Myxozoa</taxon>
        <taxon>Myxosporea</taxon>
        <taxon>Bivalvulida</taxon>
        <taxon>Platysporina</taxon>
        <taxon>Myxobolidae</taxon>
        <taxon>Thelohanellus</taxon>
    </lineage>
</organism>
<dbReference type="Proteomes" id="UP000031668">
    <property type="component" value="Unassembled WGS sequence"/>
</dbReference>
<sequence>MSDRVQAQNVVDNITRPRSTVIVHRHVHMPGIGDYEIFLKNKPEGAYFVIKEKNESEPRKRISVPICDRVEFFSELCYASMFFEDFQNWRYIDHSGTDFDRVSYAIMNGQNGRCYYFEGFVEEYVPYLRVRYIYKGRNDSLHFDVRYLQELITVIENFAIDYPNLMADVGNYYSSYYCPESVRYYLYLLDSHYNRHTPERILSWDDDEYSSVDEESDENPRGEVVKTLWVKVPIVKTKLFRWYCLEKMEGDPNFLIITEWAMGRVNTTIHIPIYTAEDSQYAHQYCENLFEEVYSDRSAYDGPN</sequence>
<proteinExistence type="predicted"/>
<keyword evidence="2" id="KW-1185">Reference proteome</keyword>
<reference evidence="1 2" key="1">
    <citation type="journal article" date="2014" name="Genome Biol. Evol.">
        <title>The genome of the myxosporean Thelohanellus kitauei shows adaptations to nutrient acquisition within its fish host.</title>
        <authorList>
            <person name="Yang Y."/>
            <person name="Xiong J."/>
            <person name="Zhou Z."/>
            <person name="Huo F."/>
            <person name="Miao W."/>
            <person name="Ran C."/>
            <person name="Liu Y."/>
            <person name="Zhang J."/>
            <person name="Feng J."/>
            <person name="Wang M."/>
            <person name="Wang M."/>
            <person name="Wang L."/>
            <person name="Yao B."/>
        </authorList>
    </citation>
    <scope>NUCLEOTIDE SEQUENCE [LARGE SCALE GENOMIC DNA]</scope>
    <source>
        <strain evidence="1">Wuqing</strain>
    </source>
</reference>
<name>A0A0C2JZX7_THEKT</name>
<protein>
    <submittedName>
        <fullName evidence="1">Uncharacterized protein</fullName>
    </submittedName>
</protein>
<gene>
    <name evidence="1" type="ORF">RF11_11847</name>
</gene>
<evidence type="ECO:0000313" key="2">
    <source>
        <dbReference type="Proteomes" id="UP000031668"/>
    </source>
</evidence>
<accession>A0A0C2JZX7</accession>
<dbReference type="EMBL" id="JWZT01000007">
    <property type="protein sequence ID" value="KII75223.1"/>
    <property type="molecule type" value="Genomic_DNA"/>
</dbReference>
<comment type="caution">
    <text evidence="1">The sequence shown here is derived from an EMBL/GenBank/DDBJ whole genome shotgun (WGS) entry which is preliminary data.</text>
</comment>
<evidence type="ECO:0000313" key="1">
    <source>
        <dbReference type="EMBL" id="KII75223.1"/>
    </source>
</evidence>
<dbReference type="AlphaFoldDB" id="A0A0C2JZX7"/>